<dbReference type="Proteomes" id="UP001597502">
    <property type="component" value="Unassembled WGS sequence"/>
</dbReference>
<dbReference type="InterPro" id="IPR012452">
    <property type="entry name" value="DUF1657"/>
</dbReference>
<reference evidence="2" key="1">
    <citation type="journal article" date="2019" name="Int. J. Syst. Evol. Microbiol.">
        <title>The Global Catalogue of Microorganisms (GCM) 10K type strain sequencing project: providing services to taxonomists for standard genome sequencing and annotation.</title>
        <authorList>
            <consortium name="The Broad Institute Genomics Platform"/>
            <consortium name="The Broad Institute Genome Sequencing Center for Infectious Disease"/>
            <person name="Wu L."/>
            <person name="Ma J."/>
        </authorList>
    </citation>
    <scope>NUCLEOTIDE SEQUENCE [LARGE SCALE GENOMIC DNA]</scope>
    <source>
        <strain evidence="2">TISTR 1535</strain>
    </source>
</reference>
<proteinExistence type="predicted"/>
<gene>
    <name evidence="1" type="ORF">ACFSUO_01240</name>
</gene>
<evidence type="ECO:0000313" key="2">
    <source>
        <dbReference type="Proteomes" id="UP001597502"/>
    </source>
</evidence>
<comment type="caution">
    <text evidence="1">The sequence shown here is derived from an EMBL/GenBank/DDBJ whole genome shotgun (WGS) entry which is preliminary data.</text>
</comment>
<accession>A0ABW5V4T8</accession>
<name>A0ABW5V4T8_9BACI</name>
<organism evidence="1 2">
    <name type="scientific">Lentibacillus juripiscarius</name>
    <dbReference type="NCBI Taxonomy" id="257446"/>
    <lineage>
        <taxon>Bacteria</taxon>
        <taxon>Bacillati</taxon>
        <taxon>Bacillota</taxon>
        <taxon>Bacilli</taxon>
        <taxon>Bacillales</taxon>
        <taxon>Bacillaceae</taxon>
        <taxon>Lentibacillus</taxon>
    </lineage>
</organism>
<evidence type="ECO:0000313" key="1">
    <source>
        <dbReference type="EMBL" id="MFD2759610.1"/>
    </source>
</evidence>
<dbReference type="EMBL" id="JBHUNA010000003">
    <property type="protein sequence ID" value="MFD2759610.1"/>
    <property type="molecule type" value="Genomic_DNA"/>
</dbReference>
<dbReference type="Pfam" id="PF07870">
    <property type="entry name" value="DUF1657"/>
    <property type="match status" value="1"/>
</dbReference>
<keyword evidence="2" id="KW-1185">Reference proteome</keyword>
<protein>
    <submittedName>
        <fullName evidence="1">DUF1657 domain-containing protein</fullName>
    </submittedName>
</protein>
<dbReference type="RefSeq" id="WP_382390264.1">
    <property type="nucleotide sequence ID" value="NZ_JBHUNA010000003.1"/>
</dbReference>
<sequence>MEWFHGEVMKQGANHFGSNRFQGIVCVDCHDEGRKREQVKLKTLLSAQLRKVQADMESFAIQADDRAVKQMYYNQSKELQKFINTINPYLTE</sequence>